<gene>
    <name evidence="2" type="ORF">SAMN05421736_10463</name>
</gene>
<evidence type="ECO:0000313" key="2">
    <source>
        <dbReference type="EMBL" id="SDY87872.1"/>
    </source>
</evidence>
<dbReference type="AlphaFoldDB" id="A0A1H3NG20"/>
<sequence>MFETFGGYLVYVALLLVIPLWAQMRVKSAYSKYSQIASSSGMTGAQVARKILDDNGLYNVTIEPVKGKLTDHYDPRQKVVRLSEQNYYGNSVAGAAVAAHEVGHALQDEEGYAFLRFRHALVPIANFGSNFSFILILAGAVLTSTGMMYGANIMLAGIVLMAGAVLFQLVTLPVEFNASSRAMEQIVSAGVIRNDEERETKKVLSAAALTYVAAALVAVLELVRFILMFVAMNRD</sequence>
<reference evidence="3" key="1">
    <citation type="submission" date="2016-10" db="EMBL/GenBank/DDBJ databases">
        <authorList>
            <person name="Varghese N."/>
            <person name="Submissions S."/>
        </authorList>
    </citation>
    <scope>NUCLEOTIDE SEQUENCE [LARGE SCALE GENOMIC DNA]</scope>
    <source>
        <strain evidence="3">SP</strain>
    </source>
</reference>
<dbReference type="Proteomes" id="UP000198935">
    <property type="component" value="Unassembled WGS sequence"/>
</dbReference>
<dbReference type="OrthoDB" id="9784298at2"/>
<keyword evidence="3" id="KW-1185">Reference proteome</keyword>
<name>A0A1H3NG20_9BACI</name>
<organism evidence="2 3">
    <name type="scientific">Evansella caseinilytica</name>
    <dbReference type="NCBI Taxonomy" id="1503961"/>
    <lineage>
        <taxon>Bacteria</taxon>
        <taxon>Bacillati</taxon>
        <taxon>Bacillota</taxon>
        <taxon>Bacilli</taxon>
        <taxon>Bacillales</taxon>
        <taxon>Bacillaceae</taxon>
        <taxon>Evansella</taxon>
    </lineage>
</organism>
<dbReference type="InterPro" id="IPR007395">
    <property type="entry name" value="Zn_peptidase_2"/>
</dbReference>
<dbReference type="EMBL" id="FNPI01000004">
    <property type="protein sequence ID" value="SDY87872.1"/>
    <property type="molecule type" value="Genomic_DNA"/>
</dbReference>
<feature type="transmembrane region" description="Helical" evidence="1">
    <location>
        <begin position="120"/>
        <end position="141"/>
    </location>
</feature>
<dbReference type="PANTHER" id="PTHR36434">
    <property type="entry name" value="MEMBRANE PROTEASE YUGP-RELATED"/>
    <property type="match status" value="1"/>
</dbReference>
<accession>A0A1H3NG20</accession>
<evidence type="ECO:0008006" key="4">
    <source>
        <dbReference type="Google" id="ProtNLM"/>
    </source>
</evidence>
<feature type="transmembrane region" description="Helical" evidence="1">
    <location>
        <begin position="6"/>
        <end position="22"/>
    </location>
</feature>
<feature type="transmembrane region" description="Helical" evidence="1">
    <location>
        <begin position="208"/>
        <end position="232"/>
    </location>
</feature>
<feature type="transmembrane region" description="Helical" evidence="1">
    <location>
        <begin position="153"/>
        <end position="174"/>
    </location>
</feature>
<dbReference type="Pfam" id="PF04298">
    <property type="entry name" value="Zn_peptidase_2"/>
    <property type="match status" value="1"/>
</dbReference>
<keyword evidence="1" id="KW-1133">Transmembrane helix</keyword>
<keyword evidence="1" id="KW-0472">Membrane</keyword>
<evidence type="ECO:0000313" key="3">
    <source>
        <dbReference type="Proteomes" id="UP000198935"/>
    </source>
</evidence>
<protein>
    <recommendedName>
        <fullName evidence="4">Zn-dependent protease</fullName>
    </recommendedName>
</protein>
<evidence type="ECO:0000256" key="1">
    <source>
        <dbReference type="SAM" id="Phobius"/>
    </source>
</evidence>
<keyword evidence="1" id="KW-0812">Transmembrane</keyword>
<proteinExistence type="predicted"/>
<dbReference type="PANTHER" id="PTHR36434:SF1">
    <property type="entry name" value="MEMBRANE PROTEASE YUGP-RELATED"/>
    <property type="match status" value="1"/>
</dbReference>
<dbReference type="STRING" id="1503961.SAMN05421736_10463"/>